<keyword evidence="2" id="KW-1185">Reference proteome</keyword>
<proteinExistence type="predicted"/>
<evidence type="ECO:0000313" key="2">
    <source>
        <dbReference type="Proteomes" id="UP000607653"/>
    </source>
</evidence>
<dbReference type="Gene3D" id="1.10.510.10">
    <property type="entry name" value="Transferase(Phosphotransferase) domain 1"/>
    <property type="match status" value="1"/>
</dbReference>
<comment type="caution">
    <text evidence="1">The sequence shown here is derived from an EMBL/GenBank/DDBJ whole genome shotgun (WGS) entry which is preliminary data.</text>
</comment>
<dbReference type="Proteomes" id="UP000607653">
    <property type="component" value="Unassembled WGS sequence"/>
</dbReference>
<dbReference type="SUPFAM" id="SSF56112">
    <property type="entry name" value="Protein kinase-like (PK-like)"/>
    <property type="match status" value="1"/>
</dbReference>
<sequence>MARLRWCHCNDVSIGFSNELPDFPAQLSALGHDFLDKCLRREPNERWTCGQLLQHPFVSMGAITEPSPRCVLDWPNSEFYDNEEEEEEIQVHNGSILLFASLEYLNSFVCLPSVEWLNCVINCSSSGGGSGG</sequence>
<organism evidence="1 2">
    <name type="scientific">Nelumbo nucifera</name>
    <name type="common">Sacred lotus</name>
    <dbReference type="NCBI Taxonomy" id="4432"/>
    <lineage>
        <taxon>Eukaryota</taxon>
        <taxon>Viridiplantae</taxon>
        <taxon>Streptophyta</taxon>
        <taxon>Embryophyta</taxon>
        <taxon>Tracheophyta</taxon>
        <taxon>Spermatophyta</taxon>
        <taxon>Magnoliopsida</taxon>
        <taxon>Proteales</taxon>
        <taxon>Nelumbonaceae</taxon>
        <taxon>Nelumbo</taxon>
    </lineage>
</organism>
<dbReference type="PANTHER" id="PTHR48011">
    <property type="entry name" value="CCR4-NOT TRANSCRIPTIONAL COMPLEX SUBUNIT CAF120-RELATED"/>
    <property type="match status" value="1"/>
</dbReference>
<gene>
    <name evidence="1" type="ORF">HUJ06_017557</name>
</gene>
<dbReference type="EMBL" id="DUZY01000008">
    <property type="protein sequence ID" value="DAD47620.1"/>
    <property type="molecule type" value="Genomic_DNA"/>
</dbReference>
<name>A0A822ZSY1_NELNU</name>
<dbReference type="InterPro" id="IPR052751">
    <property type="entry name" value="Plant_MAPKKK"/>
</dbReference>
<evidence type="ECO:0000313" key="1">
    <source>
        <dbReference type="EMBL" id="DAD47620.1"/>
    </source>
</evidence>
<accession>A0A822ZSY1</accession>
<dbReference type="InterPro" id="IPR011009">
    <property type="entry name" value="Kinase-like_dom_sf"/>
</dbReference>
<protein>
    <submittedName>
        <fullName evidence="1">Uncharacterized protein</fullName>
    </submittedName>
</protein>
<dbReference type="AlphaFoldDB" id="A0A822ZSY1"/>
<reference evidence="1 2" key="1">
    <citation type="journal article" date="2020" name="Mol. Biol. Evol.">
        <title>Distinct Expression and Methylation Patterns for Genes with Different Fates following a Single Whole-Genome Duplication in Flowering Plants.</title>
        <authorList>
            <person name="Shi T."/>
            <person name="Rahmani R.S."/>
            <person name="Gugger P.F."/>
            <person name="Wang M."/>
            <person name="Li H."/>
            <person name="Zhang Y."/>
            <person name="Li Z."/>
            <person name="Wang Q."/>
            <person name="Van de Peer Y."/>
            <person name="Marchal K."/>
            <person name="Chen J."/>
        </authorList>
    </citation>
    <scope>NUCLEOTIDE SEQUENCE [LARGE SCALE GENOMIC DNA]</scope>
    <source>
        <tissue evidence="1">Leaf</tissue>
    </source>
</reference>
<dbReference type="PANTHER" id="PTHR48011:SF7">
    <property type="entry name" value="F10K1.14 PROTEIN"/>
    <property type="match status" value="1"/>
</dbReference>